<comment type="caution">
    <text evidence="1">The sequence shown here is derived from an EMBL/GenBank/DDBJ whole genome shotgun (WGS) entry which is preliminary data.</text>
</comment>
<organism evidence="1">
    <name type="scientific">marine sediment metagenome</name>
    <dbReference type="NCBI Taxonomy" id="412755"/>
    <lineage>
        <taxon>unclassified sequences</taxon>
        <taxon>metagenomes</taxon>
        <taxon>ecological metagenomes</taxon>
    </lineage>
</organism>
<name>X0ST84_9ZZZZ</name>
<dbReference type="AlphaFoldDB" id="X0ST84"/>
<accession>X0ST84</accession>
<protein>
    <submittedName>
        <fullName evidence="1">Uncharacterized protein</fullName>
    </submittedName>
</protein>
<feature type="non-terminal residue" evidence="1">
    <location>
        <position position="1"/>
    </location>
</feature>
<proteinExistence type="predicted"/>
<sequence>VFLQLTQACFAHAWAAGFENMFIAVSPGHASFFHDFLQFERGARRDYSDEVEDIVEGMTLSVANSENLARGFDELIGPQDAFLYDFFFTKNHHHRHIHAWTHMANRIFTDPLKLRELFISSSNLLLNCSANELDAIQRRWGDDVFWNVWGEQSPLAGSQTLCPVAQTSAA</sequence>
<dbReference type="EMBL" id="BARS01001972">
    <property type="protein sequence ID" value="GAF79132.1"/>
    <property type="molecule type" value="Genomic_DNA"/>
</dbReference>
<evidence type="ECO:0000313" key="1">
    <source>
        <dbReference type="EMBL" id="GAF79132.1"/>
    </source>
</evidence>
<gene>
    <name evidence="1" type="ORF">S01H1_03648</name>
</gene>
<reference evidence="1" key="1">
    <citation type="journal article" date="2014" name="Front. Microbiol.">
        <title>High frequency of phylogenetically diverse reductive dehalogenase-homologous genes in deep subseafloor sedimentary metagenomes.</title>
        <authorList>
            <person name="Kawai M."/>
            <person name="Futagami T."/>
            <person name="Toyoda A."/>
            <person name="Takaki Y."/>
            <person name="Nishi S."/>
            <person name="Hori S."/>
            <person name="Arai W."/>
            <person name="Tsubouchi T."/>
            <person name="Morono Y."/>
            <person name="Uchiyama I."/>
            <person name="Ito T."/>
            <person name="Fujiyama A."/>
            <person name="Inagaki F."/>
            <person name="Takami H."/>
        </authorList>
    </citation>
    <scope>NUCLEOTIDE SEQUENCE</scope>
    <source>
        <strain evidence="1">Expedition CK06-06</strain>
    </source>
</reference>